<protein>
    <submittedName>
        <fullName evidence="4">Alpha-2-macroglobulin family protein</fullName>
    </submittedName>
</protein>
<evidence type="ECO:0000259" key="3">
    <source>
        <dbReference type="SMART" id="SM01360"/>
    </source>
</evidence>
<dbReference type="InterPro" id="IPR011625">
    <property type="entry name" value="A2M_N_BRD"/>
</dbReference>
<organism evidence="4 5">
    <name type="scientific">Campylobacter geochelonis</name>
    <dbReference type="NCBI Taxonomy" id="1780362"/>
    <lineage>
        <taxon>Bacteria</taxon>
        <taxon>Pseudomonadati</taxon>
        <taxon>Campylobacterota</taxon>
        <taxon>Epsilonproteobacteria</taxon>
        <taxon>Campylobacterales</taxon>
        <taxon>Campylobacteraceae</taxon>
        <taxon>Campylobacter</taxon>
    </lineage>
</organism>
<dbReference type="Pfam" id="PF17972">
    <property type="entry name" value="bMG5"/>
    <property type="match status" value="1"/>
</dbReference>
<evidence type="ECO:0000259" key="2">
    <source>
        <dbReference type="SMART" id="SM01359"/>
    </source>
</evidence>
<dbReference type="SMART" id="SM01359">
    <property type="entry name" value="A2M_N_2"/>
    <property type="match status" value="1"/>
</dbReference>
<dbReference type="Gene3D" id="2.60.40.1930">
    <property type="match status" value="1"/>
</dbReference>
<keyword evidence="5" id="KW-1185">Reference proteome</keyword>
<evidence type="ECO:0000313" key="4">
    <source>
        <dbReference type="EMBL" id="CZE48162.1"/>
    </source>
</evidence>
<dbReference type="Proteomes" id="UP000069632">
    <property type="component" value="Unassembled WGS sequence"/>
</dbReference>
<dbReference type="PANTHER" id="PTHR40094">
    <property type="entry name" value="ALPHA-2-MACROGLOBULIN HOMOLOG"/>
    <property type="match status" value="1"/>
</dbReference>
<feature type="domain" description="Alpha-2-macroglobulin" evidence="3">
    <location>
        <begin position="1065"/>
        <end position="1155"/>
    </location>
</feature>
<dbReference type="InterPro" id="IPR041203">
    <property type="entry name" value="Bact_A2M_MG5"/>
</dbReference>
<sequence>MFKKILLSIFISLNAFAFSVTSLGVNDNQTLIFNVENSNFASKISLITHDRIITCDPEVSGAFEYLSTTQIAFYPNKPLFKGTNYTCGNANGKISFTTEPFGIENIRALDDKNFMLSLNDTVNLDELKLKLKLYTKEKLAKNSVAFKVKSLDSKNFLVTLDKTYPNLYLFLPQSLKSKANIALDKDFTQDISKQGVFFKDNPNAISLNDIKVVPYSFDDGELGFKIRLKEYILASKKFIQIPNITNFSLSNIKYVYDKNDPNFYYEFDVKSPQIKPNTEYEIKILPGFGDNYMLNRELKSFVVKTGDLKPFAKFSDELPYISKGSSIEFKSANLNSVKVVINQISEQNYRYFLNYNTDITKLTTEVASKNFTLDNKPNQITAHRLNFDFTGFKDGVYNISIFYKDDKNKIKQISKQAYFSDISAVSTLGDGGIFVFTTRLSTAKALPNTQITIYNENNEIIANGFSDKLGVYELKSDDFLSKKPKSIFIKNGSEENFLLLNKSVNNDALLKEKLDDYEALTYLASDIIRPNETLEGIVILKDHAFKPLSDLPVKVKILDPLNKVIKNLSLKTDKFGSIKIQESMGELSGTYFIDVEFANKLLDRKSFSIENFIPQRVKNEILTTKDEFLESENINLSLISTYLFGAPASNLSGSLTLNLSAKELKLKNYENFSFINSTIDSKTILDSKYFDIVLNNDGKKDFIINYKKQLPVSNAINASLNFSILDNTKTVSEYKNLTIYPYKTLTAIAADKDFVDSGKSVKFSVLSLDSLSKKKLNPKLNISIYSLSWNYVLDSHSYKEQKELNLLDSFELEKDSFEYKFSSGGDYVVVANDYLSGSSASFEVYVSGWGGYGTKSAKDIQKATITLDKTSYKAGDEVKVDVNSAIKQGVAIISLVDKKVLEYKIINFDNHKALASFFLPKEFEKGYVNATIFRQATPLATPLRTYANKAIKVDKSAHQLNLELTLPQKVKNNELANIKIKSQPNSLIALFIVDEGVLNIIKQKEIDAFKYFDIILPISVKNYDIFDSLSTFVSKAKALSFGGDALFAAARKKNENPVKAKDIKTFKISTYLTTDENGEVSFEFKTPNNFNSKVRVTAISLKDDKINSKNSYIDIKDDIVIKPGVVIYLNKNDKLNLPITLINTTDSNKTLNLTSHSSANLTLDLNQTSVVLPARQSALVNAAIFAKDIGEADFNLSVNDTKDSYLSTTNLDIISPYPSSKYSKNAFLKGFEDFNISDESYKTLYLSASSTPDVILKNISKKLIEYPYGCTEQIASRLLALENLYMTNDKEQKEVDEIVERGVTSLILRLKDNGSFGYWSKFSDTNIFASIYASDILLQIDKSKKLIGNASKELIYSYLKMPHQDPFNALYAAYVLGQNKALEKDRANYLFDSKVYEYNLVTLYMMAGILDDLGLENELNIVQNKINKYNLNLAKFDGYSANFDSTTRNLAFALYIHSKHFKPNKFSKKLAEMISKNFDLLNSTQKNAFVLRAFESYFKEDFEKGEFEITQNGALTKYQNNQNLKLNLEKNKSFKLSSDDGIYYSLLSFGNEKLPLKHVMPELNDRYFNSAKSINIYREFVDINGKKVNLNDLKLNQTIFSKVQIYSNQNYMPNVLVNEQISPCFEVINERIYGAKRGKHTTDTITFENQDIKDERVVSFLNPLDKGKMQFFTPLKVVMSGTCVLPAVKVELMQDEDLWDYDLEMESFKVEK</sequence>
<dbReference type="InterPro" id="IPR041246">
    <property type="entry name" value="Bact_MG10"/>
</dbReference>
<dbReference type="Pfam" id="PF17973">
    <property type="entry name" value="bMG10"/>
    <property type="match status" value="1"/>
</dbReference>
<dbReference type="RefSeq" id="WP_075540303.1">
    <property type="nucleotide sequence ID" value="NZ_CP053844.1"/>
</dbReference>
<evidence type="ECO:0000256" key="1">
    <source>
        <dbReference type="SAM" id="SignalP"/>
    </source>
</evidence>
<feature type="signal peptide" evidence="1">
    <location>
        <begin position="1"/>
        <end position="17"/>
    </location>
</feature>
<keyword evidence="1" id="KW-0732">Signal</keyword>
<dbReference type="GO" id="GO:0004866">
    <property type="term" value="F:endopeptidase inhibitor activity"/>
    <property type="evidence" value="ECO:0007669"/>
    <property type="project" value="InterPro"/>
</dbReference>
<gene>
    <name evidence="4" type="ORF">ERS672216_01261</name>
</gene>
<feature type="domain" description="Alpha-2-macroglobulin bait region" evidence="2">
    <location>
        <begin position="863"/>
        <end position="1000"/>
    </location>
</feature>
<dbReference type="EMBL" id="FIZP01000006">
    <property type="protein sequence ID" value="CZE48162.1"/>
    <property type="molecule type" value="Genomic_DNA"/>
</dbReference>
<dbReference type="InterPro" id="IPR008930">
    <property type="entry name" value="Terpenoid_cyclase/PrenylTrfase"/>
</dbReference>
<dbReference type="PANTHER" id="PTHR40094:SF1">
    <property type="entry name" value="UBIQUITIN DOMAIN-CONTAINING PROTEIN"/>
    <property type="match status" value="1"/>
</dbReference>
<dbReference type="Gene3D" id="1.50.10.20">
    <property type="match status" value="1"/>
</dbReference>
<name>A0A128EIG9_9BACT</name>
<dbReference type="SUPFAM" id="SSF48239">
    <property type="entry name" value="Terpenoid cyclases/Protein prenyltransferases"/>
    <property type="match status" value="1"/>
</dbReference>
<dbReference type="Pfam" id="PF07703">
    <property type="entry name" value="A2M_BRD"/>
    <property type="match status" value="1"/>
</dbReference>
<evidence type="ECO:0000313" key="5">
    <source>
        <dbReference type="Proteomes" id="UP000069632"/>
    </source>
</evidence>
<dbReference type="InterPro" id="IPR051802">
    <property type="entry name" value="YfhM-like"/>
</dbReference>
<proteinExistence type="predicted"/>
<dbReference type="SMART" id="SM01360">
    <property type="entry name" value="A2M"/>
    <property type="match status" value="1"/>
</dbReference>
<reference evidence="4 5" key="1">
    <citation type="submission" date="2016-02" db="EMBL/GenBank/DDBJ databases">
        <authorList>
            <consortium name="Pathogen Informatics"/>
        </authorList>
    </citation>
    <scope>NUCLEOTIDE SEQUENCE [LARGE SCALE GENOMIC DNA]</scope>
    <source>
        <strain evidence="4 5">RC20</strain>
    </source>
</reference>
<feature type="chain" id="PRO_5007281515" evidence="1">
    <location>
        <begin position="18"/>
        <end position="1712"/>
    </location>
</feature>
<dbReference type="InterPro" id="IPR001599">
    <property type="entry name" value="Macroglobln_a2"/>
</dbReference>
<accession>A0A128EIG9</accession>
<dbReference type="OrthoDB" id="9767116at2"/>